<dbReference type="EMBL" id="JAUSVO010000006">
    <property type="protein sequence ID" value="MDQ0439926.1"/>
    <property type="molecule type" value="Genomic_DNA"/>
</dbReference>
<sequence length="30" mass="3437">MRRLAEIAISESWSPDTFGRVADILMEGRE</sequence>
<proteinExistence type="predicted"/>
<protein>
    <submittedName>
        <fullName evidence="1">Uncharacterized protein</fullName>
    </submittedName>
</protein>
<gene>
    <name evidence="1" type="ORF">QO014_004332</name>
</gene>
<dbReference type="Proteomes" id="UP001241603">
    <property type="component" value="Unassembled WGS sequence"/>
</dbReference>
<comment type="caution">
    <text evidence="1">The sequence shown here is derived from an EMBL/GenBank/DDBJ whole genome shotgun (WGS) entry which is preliminary data.</text>
</comment>
<organism evidence="1 2">
    <name type="scientific">Kaistia dalseonensis</name>
    <dbReference type="NCBI Taxonomy" id="410840"/>
    <lineage>
        <taxon>Bacteria</taxon>
        <taxon>Pseudomonadati</taxon>
        <taxon>Pseudomonadota</taxon>
        <taxon>Alphaproteobacteria</taxon>
        <taxon>Hyphomicrobiales</taxon>
        <taxon>Kaistiaceae</taxon>
        <taxon>Kaistia</taxon>
    </lineage>
</organism>
<evidence type="ECO:0000313" key="2">
    <source>
        <dbReference type="Proteomes" id="UP001241603"/>
    </source>
</evidence>
<keyword evidence="2" id="KW-1185">Reference proteome</keyword>
<name>A0ABU0HC87_9HYPH</name>
<evidence type="ECO:0000313" key="1">
    <source>
        <dbReference type="EMBL" id="MDQ0439926.1"/>
    </source>
</evidence>
<accession>A0ABU0HC87</accession>
<reference evidence="1 2" key="1">
    <citation type="submission" date="2023-07" db="EMBL/GenBank/DDBJ databases">
        <title>Genomic Encyclopedia of Type Strains, Phase IV (KMG-IV): sequencing the most valuable type-strain genomes for metagenomic binning, comparative biology and taxonomic classification.</title>
        <authorList>
            <person name="Goeker M."/>
        </authorList>
    </citation>
    <scope>NUCLEOTIDE SEQUENCE [LARGE SCALE GENOMIC DNA]</scope>
    <source>
        <strain evidence="1 2">B6-8</strain>
    </source>
</reference>